<dbReference type="Proteomes" id="UP000053260">
    <property type="component" value="Unassembled WGS sequence"/>
</dbReference>
<dbReference type="SUPFAM" id="SSF53041">
    <property type="entry name" value="Resolvase-like"/>
    <property type="match status" value="1"/>
</dbReference>
<evidence type="ECO:0000256" key="3">
    <source>
        <dbReference type="SAM" id="MobiDB-lite"/>
    </source>
</evidence>
<feature type="region of interest" description="Disordered" evidence="3">
    <location>
        <begin position="209"/>
        <end position="229"/>
    </location>
</feature>
<evidence type="ECO:0000259" key="4">
    <source>
        <dbReference type="PROSITE" id="PS51736"/>
    </source>
</evidence>
<name>A0A101UYF7_9ACTN</name>
<evidence type="ECO:0000313" key="6">
    <source>
        <dbReference type="EMBL" id="KUO19150.1"/>
    </source>
</evidence>
<keyword evidence="2" id="KW-0233">DNA recombination</keyword>
<feature type="domain" description="Recombinase" evidence="5">
    <location>
        <begin position="158"/>
        <end position="288"/>
    </location>
</feature>
<dbReference type="InterPro" id="IPR025827">
    <property type="entry name" value="Zn_ribbon_recom_dom"/>
</dbReference>
<dbReference type="Pfam" id="PF13408">
    <property type="entry name" value="Zn_ribbon_recom"/>
    <property type="match status" value="1"/>
</dbReference>
<dbReference type="InterPro" id="IPR036162">
    <property type="entry name" value="Resolvase-like_N_sf"/>
</dbReference>
<evidence type="ECO:0000256" key="1">
    <source>
        <dbReference type="ARBA" id="ARBA00023125"/>
    </source>
</evidence>
<sequence>MSERVIGVIRLSDKTDVTTSPERQRASIENAAAARGAKIVGWAEDIDVSASQRSPWERPELSKWLDHPEQWDALMFWRLDRFVRKVADFAEMIRWCQSRGKNLISATETIDIRSPIGRVIAYIVSAFAEMEAEAIRERVTGSHDYLRRNGRWGGGLAPYGYQAEPLPGGKGVRFVEDLAAAEIVREIARRVIARESYLSIAANLNERGVPSPTNQRNINAGRPVDPRGSWTSKSVTAIITSERIRGRVEYKGEVVRDDEANAVLRGPELIDAEIWHALQREFARRSRPDRRRTSSAHPLLGVVFCGSCQERMYQGWATEKGRPMRRTYVCRSRMRGRDCASPASVSAEAVDKYAEEQFLLKVGAWPIKVEVVEAGEDHRQEVEEIEQALDRLETDRYERGLFAGQEGSLRYERRHRALSDKLGRLKELPYRPPTSTWVDTGRTYGEDWAAGDVIERRRMLVDAGCHIEVKPAGRGKRDIRARLSFALGRHTDSASVPPLEEGP</sequence>
<evidence type="ECO:0000259" key="5">
    <source>
        <dbReference type="PROSITE" id="PS51737"/>
    </source>
</evidence>
<dbReference type="STRING" id="909626.AQJ91_21675"/>
<dbReference type="OrthoDB" id="4367319at2"/>
<keyword evidence="1" id="KW-0238">DNA-binding</keyword>
<proteinExistence type="predicted"/>
<dbReference type="InterPro" id="IPR038109">
    <property type="entry name" value="DNA_bind_recomb_sf"/>
</dbReference>
<dbReference type="AlphaFoldDB" id="A0A101UYF7"/>
<protein>
    <recommendedName>
        <fullName evidence="8">Recombinase family protein</fullName>
    </recommendedName>
</protein>
<evidence type="ECO:0008006" key="8">
    <source>
        <dbReference type="Google" id="ProtNLM"/>
    </source>
</evidence>
<comment type="caution">
    <text evidence="6">The sequence shown here is derived from an EMBL/GenBank/DDBJ whole genome shotgun (WGS) entry which is preliminary data.</text>
</comment>
<accession>A0A101UYF7</accession>
<gene>
    <name evidence="6" type="ORF">AQJ91_21675</name>
</gene>
<dbReference type="InterPro" id="IPR006119">
    <property type="entry name" value="Resolv_N"/>
</dbReference>
<dbReference type="Gene3D" id="3.40.50.1390">
    <property type="entry name" value="Resolvase, N-terminal catalytic domain"/>
    <property type="match status" value="1"/>
</dbReference>
<dbReference type="InterPro" id="IPR011109">
    <property type="entry name" value="DNA_bind_recombinase_dom"/>
</dbReference>
<evidence type="ECO:0000256" key="2">
    <source>
        <dbReference type="ARBA" id="ARBA00023172"/>
    </source>
</evidence>
<keyword evidence="7" id="KW-1185">Reference proteome</keyword>
<reference evidence="6 7" key="1">
    <citation type="submission" date="2015-10" db="EMBL/GenBank/DDBJ databases">
        <title>Draft genome sequence of Streptomyces sp. RV15, isolated from a marine sponge.</title>
        <authorList>
            <person name="Ruckert C."/>
            <person name="Abdelmohsen U.R."/>
            <person name="Winkler A."/>
            <person name="Hentschel U."/>
            <person name="Kalinowski J."/>
            <person name="Kampfer P."/>
            <person name="Glaeser S."/>
        </authorList>
    </citation>
    <scope>NUCLEOTIDE SEQUENCE [LARGE SCALE GENOMIC DNA]</scope>
    <source>
        <strain evidence="6 7">RV15</strain>
    </source>
</reference>
<organism evidence="6 7">
    <name type="scientific">Streptomyces dysideae</name>
    <dbReference type="NCBI Taxonomy" id="909626"/>
    <lineage>
        <taxon>Bacteria</taxon>
        <taxon>Bacillati</taxon>
        <taxon>Actinomycetota</taxon>
        <taxon>Actinomycetes</taxon>
        <taxon>Kitasatosporales</taxon>
        <taxon>Streptomycetaceae</taxon>
        <taxon>Streptomyces</taxon>
    </lineage>
</organism>
<dbReference type="Pfam" id="PF07508">
    <property type="entry name" value="Recombinase"/>
    <property type="match status" value="1"/>
</dbReference>
<dbReference type="GO" id="GO:0000150">
    <property type="term" value="F:DNA strand exchange activity"/>
    <property type="evidence" value="ECO:0007669"/>
    <property type="project" value="InterPro"/>
</dbReference>
<feature type="domain" description="Resolvase/invertase-type recombinase catalytic" evidence="4">
    <location>
        <begin position="4"/>
        <end position="150"/>
    </location>
</feature>
<dbReference type="EMBL" id="LMXB01000055">
    <property type="protein sequence ID" value="KUO19150.1"/>
    <property type="molecule type" value="Genomic_DNA"/>
</dbReference>
<dbReference type="PANTHER" id="PTHR30461:SF2">
    <property type="entry name" value="SERINE RECOMBINASE PINE-RELATED"/>
    <property type="match status" value="1"/>
</dbReference>
<dbReference type="Pfam" id="PF00239">
    <property type="entry name" value="Resolvase"/>
    <property type="match status" value="1"/>
</dbReference>
<dbReference type="GO" id="GO:0003677">
    <property type="term" value="F:DNA binding"/>
    <property type="evidence" value="ECO:0007669"/>
    <property type="project" value="UniProtKB-KW"/>
</dbReference>
<evidence type="ECO:0000313" key="7">
    <source>
        <dbReference type="Proteomes" id="UP000053260"/>
    </source>
</evidence>
<dbReference type="PROSITE" id="PS51736">
    <property type="entry name" value="RECOMBINASES_3"/>
    <property type="match status" value="1"/>
</dbReference>
<dbReference type="PANTHER" id="PTHR30461">
    <property type="entry name" value="DNA-INVERTASE FROM LAMBDOID PROPHAGE"/>
    <property type="match status" value="1"/>
</dbReference>
<dbReference type="SMART" id="SM00857">
    <property type="entry name" value="Resolvase"/>
    <property type="match status" value="1"/>
</dbReference>
<dbReference type="Gene3D" id="3.90.1750.20">
    <property type="entry name" value="Putative Large Serine Recombinase, Chain B, Domain 2"/>
    <property type="match status" value="1"/>
</dbReference>
<dbReference type="CDD" id="cd00338">
    <property type="entry name" value="Ser_Recombinase"/>
    <property type="match status" value="1"/>
</dbReference>
<dbReference type="PROSITE" id="PS51737">
    <property type="entry name" value="RECOMBINASE_DNA_BIND"/>
    <property type="match status" value="1"/>
</dbReference>
<dbReference type="RefSeq" id="WP_067024211.1">
    <property type="nucleotide sequence ID" value="NZ_KQ949087.1"/>
</dbReference>
<dbReference type="InterPro" id="IPR050639">
    <property type="entry name" value="SSR_resolvase"/>
</dbReference>